<comment type="caution">
    <text evidence="1">The sequence shown here is derived from an EMBL/GenBank/DDBJ whole genome shotgun (WGS) entry which is preliminary data.</text>
</comment>
<dbReference type="PANTHER" id="PTHR35218:SF9">
    <property type="entry name" value="ENDONUCLEASE_EXONUCLEASE_PHOSPHATASE DOMAIN-CONTAINING PROTEIN"/>
    <property type="match status" value="1"/>
</dbReference>
<protein>
    <submittedName>
        <fullName evidence="1">Uncharacterized protein</fullName>
    </submittedName>
</protein>
<proteinExistence type="predicted"/>
<evidence type="ECO:0000313" key="2">
    <source>
        <dbReference type="Proteomes" id="UP001358586"/>
    </source>
</evidence>
<dbReference type="Proteomes" id="UP001358586">
    <property type="component" value="Chromosome 3"/>
</dbReference>
<dbReference type="SUPFAM" id="SSF56219">
    <property type="entry name" value="DNase I-like"/>
    <property type="match status" value="1"/>
</dbReference>
<dbReference type="EMBL" id="JARKNE010000003">
    <property type="protein sequence ID" value="KAK5840313.1"/>
    <property type="molecule type" value="Genomic_DNA"/>
</dbReference>
<organism evidence="1 2">
    <name type="scientific">Gossypium arboreum</name>
    <name type="common">Tree cotton</name>
    <name type="synonym">Gossypium nanking</name>
    <dbReference type="NCBI Taxonomy" id="29729"/>
    <lineage>
        <taxon>Eukaryota</taxon>
        <taxon>Viridiplantae</taxon>
        <taxon>Streptophyta</taxon>
        <taxon>Embryophyta</taxon>
        <taxon>Tracheophyta</taxon>
        <taxon>Spermatophyta</taxon>
        <taxon>Magnoliopsida</taxon>
        <taxon>eudicotyledons</taxon>
        <taxon>Gunneridae</taxon>
        <taxon>Pentapetalae</taxon>
        <taxon>rosids</taxon>
        <taxon>malvids</taxon>
        <taxon>Malvales</taxon>
        <taxon>Malvaceae</taxon>
        <taxon>Malvoideae</taxon>
        <taxon>Gossypium</taxon>
    </lineage>
</organism>
<dbReference type="PANTHER" id="PTHR35218">
    <property type="entry name" value="RNASE H DOMAIN-CONTAINING PROTEIN"/>
    <property type="match status" value="1"/>
</dbReference>
<reference evidence="1 2" key="1">
    <citation type="submission" date="2023-03" db="EMBL/GenBank/DDBJ databases">
        <title>WGS of Gossypium arboreum.</title>
        <authorList>
            <person name="Yu D."/>
        </authorList>
    </citation>
    <scope>NUCLEOTIDE SEQUENCE [LARGE SCALE GENOMIC DNA]</scope>
    <source>
        <tissue evidence="1">Leaf</tissue>
    </source>
</reference>
<dbReference type="InterPro" id="IPR036691">
    <property type="entry name" value="Endo/exonu/phosph_ase_sf"/>
</dbReference>
<dbReference type="Gene3D" id="3.60.10.10">
    <property type="entry name" value="Endonuclease/exonuclease/phosphatase"/>
    <property type="match status" value="1"/>
</dbReference>
<evidence type="ECO:0000313" key="1">
    <source>
        <dbReference type="EMBL" id="KAK5840313.1"/>
    </source>
</evidence>
<keyword evidence="2" id="KW-1185">Reference proteome</keyword>
<accession>A0ABR0QM11</accession>
<name>A0ABR0QM11_GOSAR</name>
<gene>
    <name evidence="1" type="ORF">PVK06_009207</name>
</gene>
<sequence>MKLLRWNVRGFGSLRTTRRLRYMLKLQNPQMVFFMETKICKNQMEKIHRSCGYIHGIEVDPDGTGGGLCLAWKPEVCVMLRQYSKRFIDVVVDDTDVRGQ</sequence>